<dbReference type="Gene3D" id="1.10.287.950">
    <property type="entry name" value="Methyl-accepting chemotaxis protein"/>
    <property type="match status" value="1"/>
</dbReference>
<keyword evidence="2" id="KW-0812">Transmembrane</keyword>
<keyword evidence="1" id="KW-0807">Transducer</keyword>
<dbReference type="AlphaFoldDB" id="A0A160TAU0"/>
<name>A0A160TAU0_9ZZZZ</name>
<dbReference type="PANTHER" id="PTHR32089:SF120">
    <property type="entry name" value="METHYL-ACCEPTING CHEMOTAXIS PROTEIN TLPQ"/>
    <property type="match status" value="1"/>
</dbReference>
<proteinExistence type="predicted"/>
<feature type="transmembrane region" description="Helical" evidence="2">
    <location>
        <begin position="33"/>
        <end position="57"/>
    </location>
</feature>
<dbReference type="PANTHER" id="PTHR32089">
    <property type="entry name" value="METHYL-ACCEPTING CHEMOTAXIS PROTEIN MCPB"/>
    <property type="match status" value="1"/>
</dbReference>
<reference evidence="4" key="1">
    <citation type="submission" date="2015-10" db="EMBL/GenBank/DDBJ databases">
        <authorList>
            <person name="Gilbert D.G."/>
        </authorList>
    </citation>
    <scope>NUCLEOTIDE SEQUENCE</scope>
</reference>
<dbReference type="CDD" id="cd11386">
    <property type="entry name" value="MCP_signal"/>
    <property type="match status" value="1"/>
</dbReference>
<evidence type="ECO:0000313" key="4">
    <source>
        <dbReference type="EMBL" id="CUS40763.1"/>
    </source>
</evidence>
<dbReference type="InterPro" id="IPR004089">
    <property type="entry name" value="MCPsignal_dom"/>
</dbReference>
<dbReference type="GO" id="GO:0016020">
    <property type="term" value="C:membrane"/>
    <property type="evidence" value="ECO:0007669"/>
    <property type="project" value="InterPro"/>
</dbReference>
<evidence type="ECO:0000259" key="3">
    <source>
        <dbReference type="PROSITE" id="PS50111"/>
    </source>
</evidence>
<organism evidence="4">
    <name type="scientific">hydrothermal vent metagenome</name>
    <dbReference type="NCBI Taxonomy" id="652676"/>
    <lineage>
        <taxon>unclassified sequences</taxon>
        <taxon>metagenomes</taxon>
        <taxon>ecological metagenomes</taxon>
    </lineage>
</organism>
<dbReference type="PROSITE" id="PS50111">
    <property type="entry name" value="CHEMOTAXIS_TRANSDUC_2"/>
    <property type="match status" value="1"/>
</dbReference>
<accession>A0A160TAU0</accession>
<dbReference type="SUPFAM" id="SSF58104">
    <property type="entry name" value="Methyl-accepting chemotaxis protein (MCP) signaling domain"/>
    <property type="match status" value="1"/>
</dbReference>
<dbReference type="Pfam" id="PF00015">
    <property type="entry name" value="MCPsignal"/>
    <property type="match status" value="1"/>
</dbReference>
<keyword evidence="2" id="KW-0472">Membrane</keyword>
<protein>
    <submittedName>
        <fullName evidence="4">Methyl-accepting chemotaxis protein</fullName>
    </submittedName>
</protein>
<dbReference type="EMBL" id="CZQC01000024">
    <property type="protein sequence ID" value="CUS40763.1"/>
    <property type="molecule type" value="Genomic_DNA"/>
</dbReference>
<gene>
    <name evidence="4" type="ORF">MGWOODY_Tha2046</name>
</gene>
<dbReference type="SMART" id="SM00283">
    <property type="entry name" value="MA"/>
    <property type="match status" value="1"/>
</dbReference>
<keyword evidence="2" id="KW-1133">Transmembrane helix</keyword>
<evidence type="ECO:0000256" key="1">
    <source>
        <dbReference type="ARBA" id="ARBA00023224"/>
    </source>
</evidence>
<dbReference type="GO" id="GO:0007165">
    <property type="term" value="P:signal transduction"/>
    <property type="evidence" value="ECO:0007669"/>
    <property type="project" value="UniProtKB-KW"/>
</dbReference>
<evidence type="ECO:0000256" key="2">
    <source>
        <dbReference type="SAM" id="Phobius"/>
    </source>
</evidence>
<feature type="domain" description="Methyl-accepting transducer" evidence="3">
    <location>
        <begin position="108"/>
        <end position="344"/>
    </location>
</feature>
<sequence>MLKQPAKLATPIAIVSVIGIVTSQILPSIPIPASLSTLIFTLLAGGCGIAATFWVFVRPLESFNRDLLETLSGAKKQMNPHPALGKDSQQINDYLTAVESMQTQLSEHGGKIAIAAAEMSFAADQLKAKVHDEVTDTQRIVASTNQITTSVEQMVRQTKEAAKTADEAKSINLTGKEAVAKTIPQMEGTREQVNTNAELISQLEAKSEEIKTVTRIISDIAEQTNLLALNAAIEAARAGEQGRGFAVVADEVRALAAKTSSATEQIGNTVNEINLEIKNAVTNSKDLIQTIDLGVRMTQDVSQHLNDIYDRSEHIQASIGSLASNVGSNSTSIHEISTIVHQTSDRLAQTEIEIASISEKSLSLSETAERIYESFGVASLGEHHDSAKLAALNAAQQIGELFERAIANGKITMADLFDEEYTPISGTNPQKFSTRFDRFTDDVLPAIQEPILDQYNHIAYAGAVDRNGYFPTHNKRFSKALTGDLATDLANNRTKRIFNDRTGSRCGSNTKCFLLQTYKRDTGEVMHDLSAPIYVNGRHWGGFRIGYRSL</sequence>